<dbReference type="Pfam" id="PF00561">
    <property type="entry name" value="Abhydrolase_1"/>
    <property type="match status" value="1"/>
</dbReference>
<organism evidence="6 7">
    <name type="scientific">Steroidobacter gossypii</name>
    <dbReference type="NCBI Taxonomy" id="2805490"/>
    <lineage>
        <taxon>Bacteria</taxon>
        <taxon>Pseudomonadati</taxon>
        <taxon>Pseudomonadota</taxon>
        <taxon>Gammaproteobacteria</taxon>
        <taxon>Steroidobacterales</taxon>
        <taxon>Steroidobacteraceae</taxon>
        <taxon>Steroidobacter</taxon>
    </lineage>
</organism>
<sequence length="477" mass="53167">MHRRGRLFRMLSLWSCLGLACGASAQELSTCELPDIAQQAKCGTIEVPENWQRPEGRKLGIAVAVLPATEPKALPDPIVFLMGGPAEDAISAASVFAKWYEQARRDRDLVFIDQRGTGKSHRLACDIYAGIDAETLFRDAFPLAPIEQCARDLSKIADLTQYTYGHFIRDLEHIRQKLGYGPINLSAGSYGTRPAQLFIRTYPQSVRTVFFHSIVPIDVAIPLPMSKAAHTAMDRVLNDCQAQPECRAAFPNVREELTEVLRRLDTQEVKVAIAGQAEQVRLHRGRVAERLRSMMYREEGAERIPLVIHRMYQGDYRDVVEDILENARGASTAISFGLFFSIACNEDVPFIRESEIAPATAGTYLGEYRVRQQQAACSKWPKSSLPAGYRQPIRSTVPALFVSGDSDPATPLWFTEHAAKGFGNKAEVVLGNRGHTEWRPCVAEIYRRFVSSGTAQDLDTSTCKPEPRRPFKIPSEG</sequence>
<feature type="domain" description="AB hydrolase-1" evidence="4">
    <location>
        <begin position="77"/>
        <end position="222"/>
    </location>
</feature>
<dbReference type="SUPFAM" id="SSF53474">
    <property type="entry name" value="alpha/beta-Hydrolases"/>
    <property type="match status" value="1"/>
</dbReference>
<dbReference type="Gene3D" id="3.40.50.1820">
    <property type="entry name" value="alpha/beta hydrolase"/>
    <property type="match status" value="1"/>
</dbReference>
<dbReference type="InterPro" id="IPR005944">
    <property type="entry name" value="Pro_iminopeptidase"/>
</dbReference>
<feature type="region of interest" description="Disordered" evidence="2">
    <location>
        <begin position="456"/>
        <end position="477"/>
    </location>
</feature>
<keyword evidence="7" id="KW-1185">Reference proteome</keyword>
<evidence type="ECO:0000256" key="2">
    <source>
        <dbReference type="SAM" id="MobiDB-lite"/>
    </source>
</evidence>
<dbReference type="PANTHER" id="PTHR43722:SF1">
    <property type="entry name" value="PROLINE IMINOPEPTIDASE"/>
    <property type="match status" value="1"/>
</dbReference>
<keyword evidence="3" id="KW-0732">Signal</keyword>
<comment type="caution">
    <text evidence="6">The sequence shown here is derived from an EMBL/GenBank/DDBJ whole genome shotgun (WGS) entry which is preliminary data.</text>
</comment>
<feature type="chain" id="PRO_5046070533" description="Proline iminopeptidase" evidence="3">
    <location>
        <begin position="26"/>
        <end position="477"/>
    </location>
</feature>
<dbReference type="InterPro" id="IPR029058">
    <property type="entry name" value="AB_hydrolase_fold"/>
</dbReference>
<evidence type="ECO:0000256" key="1">
    <source>
        <dbReference type="ARBA" id="ARBA00021843"/>
    </source>
</evidence>
<name>A0ABS1WYR8_9GAMM</name>
<dbReference type="InterPro" id="IPR013595">
    <property type="entry name" value="Pept_S33_TAP-like_C"/>
</dbReference>
<protein>
    <recommendedName>
        <fullName evidence="1">Proline iminopeptidase</fullName>
    </recommendedName>
</protein>
<accession>A0ABS1WYR8</accession>
<dbReference type="GO" id="GO:0016787">
    <property type="term" value="F:hydrolase activity"/>
    <property type="evidence" value="ECO:0007669"/>
    <property type="project" value="UniProtKB-KW"/>
</dbReference>
<dbReference type="Pfam" id="PF08386">
    <property type="entry name" value="Abhydrolase_4"/>
    <property type="match status" value="1"/>
</dbReference>
<dbReference type="EMBL" id="JAEVLS010000003">
    <property type="protein sequence ID" value="MBM0106110.1"/>
    <property type="molecule type" value="Genomic_DNA"/>
</dbReference>
<dbReference type="RefSeq" id="WP_203168184.1">
    <property type="nucleotide sequence ID" value="NZ_JAEVLS010000003.1"/>
</dbReference>
<proteinExistence type="predicted"/>
<dbReference type="PANTHER" id="PTHR43722">
    <property type="entry name" value="PROLINE IMINOPEPTIDASE"/>
    <property type="match status" value="1"/>
</dbReference>
<dbReference type="PROSITE" id="PS51257">
    <property type="entry name" value="PROKAR_LIPOPROTEIN"/>
    <property type="match status" value="1"/>
</dbReference>
<dbReference type="InterPro" id="IPR000073">
    <property type="entry name" value="AB_hydrolase_1"/>
</dbReference>
<evidence type="ECO:0000313" key="7">
    <source>
        <dbReference type="Proteomes" id="UP000661077"/>
    </source>
</evidence>
<evidence type="ECO:0000256" key="3">
    <source>
        <dbReference type="SAM" id="SignalP"/>
    </source>
</evidence>
<keyword evidence="6" id="KW-0378">Hydrolase</keyword>
<feature type="domain" description="Peptidase S33 tripeptidyl aminopeptidase-like C-terminal" evidence="5">
    <location>
        <begin position="366"/>
        <end position="461"/>
    </location>
</feature>
<evidence type="ECO:0000259" key="5">
    <source>
        <dbReference type="Pfam" id="PF08386"/>
    </source>
</evidence>
<evidence type="ECO:0000259" key="4">
    <source>
        <dbReference type="Pfam" id="PF00561"/>
    </source>
</evidence>
<dbReference type="Proteomes" id="UP000661077">
    <property type="component" value="Unassembled WGS sequence"/>
</dbReference>
<evidence type="ECO:0000313" key="6">
    <source>
        <dbReference type="EMBL" id="MBM0106110.1"/>
    </source>
</evidence>
<reference evidence="6 7" key="1">
    <citation type="journal article" date="2021" name="Int. J. Syst. Evol. Microbiol.">
        <title>Steroidobacter gossypii sp. nov., isolated from soil of cotton cropping field.</title>
        <authorList>
            <person name="Huang R."/>
            <person name="Yang S."/>
            <person name="Zhen C."/>
            <person name="Liu W."/>
        </authorList>
    </citation>
    <scope>NUCLEOTIDE SEQUENCE [LARGE SCALE GENOMIC DNA]</scope>
    <source>
        <strain evidence="6 7">S1-65</strain>
    </source>
</reference>
<feature type="signal peptide" evidence="3">
    <location>
        <begin position="1"/>
        <end position="25"/>
    </location>
</feature>
<gene>
    <name evidence="6" type="ORF">JM946_15355</name>
</gene>